<name>A0A6A0ALR9_HAELA</name>
<evidence type="ECO:0000313" key="2">
    <source>
        <dbReference type="Proteomes" id="UP000485058"/>
    </source>
</evidence>
<keyword evidence="2" id="KW-1185">Reference proteome</keyword>
<protein>
    <submittedName>
        <fullName evidence="1">Uncharacterized protein</fullName>
    </submittedName>
</protein>
<gene>
    <name evidence="1" type="ORF">HaLaN_33155</name>
</gene>
<dbReference type="AlphaFoldDB" id="A0A6A0ALR9"/>
<comment type="caution">
    <text evidence="1">The sequence shown here is derived from an EMBL/GenBank/DDBJ whole genome shotgun (WGS) entry which is preliminary data.</text>
</comment>
<accession>A0A6A0ALR9</accession>
<evidence type="ECO:0000313" key="1">
    <source>
        <dbReference type="EMBL" id="GFH33742.1"/>
    </source>
</evidence>
<reference evidence="1 2" key="1">
    <citation type="submission" date="2020-02" db="EMBL/GenBank/DDBJ databases">
        <title>Draft genome sequence of Haematococcus lacustris strain NIES-144.</title>
        <authorList>
            <person name="Morimoto D."/>
            <person name="Nakagawa S."/>
            <person name="Yoshida T."/>
            <person name="Sawayama S."/>
        </authorList>
    </citation>
    <scope>NUCLEOTIDE SEQUENCE [LARGE SCALE GENOMIC DNA]</scope>
    <source>
        <strain evidence="1 2">NIES-144</strain>
    </source>
</reference>
<dbReference type="Proteomes" id="UP000485058">
    <property type="component" value="Unassembled WGS sequence"/>
</dbReference>
<sequence>MPCRSASYPLMRWPGTPPVTCSRPL</sequence>
<feature type="non-terminal residue" evidence="1">
    <location>
        <position position="1"/>
    </location>
</feature>
<proteinExistence type="predicted"/>
<dbReference type="EMBL" id="BLLF01009512">
    <property type="protein sequence ID" value="GFH33742.1"/>
    <property type="molecule type" value="Genomic_DNA"/>
</dbReference>
<organism evidence="1 2">
    <name type="scientific">Haematococcus lacustris</name>
    <name type="common">Green alga</name>
    <name type="synonym">Haematococcus pluvialis</name>
    <dbReference type="NCBI Taxonomy" id="44745"/>
    <lineage>
        <taxon>Eukaryota</taxon>
        <taxon>Viridiplantae</taxon>
        <taxon>Chlorophyta</taxon>
        <taxon>core chlorophytes</taxon>
        <taxon>Chlorophyceae</taxon>
        <taxon>CS clade</taxon>
        <taxon>Chlamydomonadales</taxon>
        <taxon>Haematococcaceae</taxon>
        <taxon>Haematococcus</taxon>
    </lineage>
</organism>